<dbReference type="GO" id="GO:0051310">
    <property type="term" value="P:metaphase chromosome alignment"/>
    <property type="evidence" value="ECO:0007669"/>
    <property type="project" value="TreeGrafter"/>
</dbReference>
<evidence type="ECO:0000313" key="11">
    <source>
        <dbReference type="Proteomes" id="UP000887116"/>
    </source>
</evidence>
<evidence type="ECO:0000256" key="5">
    <source>
        <dbReference type="ARBA" id="ARBA00022829"/>
    </source>
</evidence>
<dbReference type="AlphaFoldDB" id="A0A8X6GDI7"/>
<feature type="compositionally biased region" description="Basic and acidic residues" evidence="8">
    <location>
        <begin position="144"/>
        <end position="179"/>
    </location>
</feature>
<dbReference type="GO" id="GO:0000281">
    <property type="term" value="P:mitotic cytokinesis"/>
    <property type="evidence" value="ECO:0007669"/>
    <property type="project" value="TreeGrafter"/>
</dbReference>
<feature type="compositionally biased region" description="Basic and acidic residues" evidence="8">
    <location>
        <begin position="239"/>
        <end position="281"/>
    </location>
</feature>
<dbReference type="Gene3D" id="1.20.5.2230">
    <property type="match status" value="1"/>
</dbReference>
<evidence type="ECO:0000256" key="8">
    <source>
        <dbReference type="SAM" id="MobiDB-lite"/>
    </source>
</evidence>
<keyword evidence="7" id="KW-0539">Nucleus</keyword>
<dbReference type="OrthoDB" id="6123at2759"/>
<feature type="region of interest" description="Disordered" evidence="8">
    <location>
        <begin position="338"/>
        <end position="363"/>
    </location>
</feature>
<feature type="region of interest" description="Disordered" evidence="8">
    <location>
        <begin position="88"/>
        <end position="196"/>
    </location>
</feature>
<evidence type="ECO:0000256" key="7">
    <source>
        <dbReference type="ARBA" id="ARBA00023242"/>
    </source>
</evidence>
<name>A0A8X6GDI7_TRICU</name>
<evidence type="ECO:0000256" key="2">
    <source>
        <dbReference type="ARBA" id="ARBA00004186"/>
    </source>
</evidence>
<keyword evidence="6" id="KW-0206">Cytoskeleton</keyword>
<proteinExistence type="inferred from homology"/>
<comment type="caution">
    <text evidence="10">The sequence shown here is derived from an EMBL/GenBank/DDBJ whole genome shotgun (WGS) entry which is preliminary data.</text>
</comment>
<gene>
    <name evidence="10" type="primary">AVEN_55835_1</name>
    <name evidence="10" type="ORF">TNCT_604311</name>
</gene>
<comment type="similarity">
    <text evidence="3">Belongs to the INCENP family.</text>
</comment>
<feature type="compositionally biased region" description="Basic and acidic residues" evidence="8">
    <location>
        <begin position="343"/>
        <end position="352"/>
    </location>
</feature>
<dbReference type="GO" id="GO:0030496">
    <property type="term" value="C:midbody"/>
    <property type="evidence" value="ECO:0007669"/>
    <property type="project" value="TreeGrafter"/>
</dbReference>
<dbReference type="InterPro" id="IPR005635">
    <property type="entry name" value="Inner_centromere_prot_ARK-bd"/>
</dbReference>
<evidence type="ECO:0000256" key="3">
    <source>
        <dbReference type="ARBA" id="ARBA00010042"/>
    </source>
</evidence>
<dbReference type="EMBL" id="BMAO01025309">
    <property type="protein sequence ID" value="GFR01753.1"/>
    <property type="molecule type" value="Genomic_DNA"/>
</dbReference>
<dbReference type="PANTHER" id="PTHR13142">
    <property type="entry name" value="INNER CENTROMERE PROTEIN"/>
    <property type="match status" value="1"/>
</dbReference>
<feature type="domain" description="Inner centromere protein ARK-binding" evidence="9">
    <location>
        <begin position="473"/>
        <end position="527"/>
    </location>
</feature>
<evidence type="ECO:0000313" key="10">
    <source>
        <dbReference type="EMBL" id="GFR01753.1"/>
    </source>
</evidence>
<feature type="compositionally biased region" description="Polar residues" evidence="8">
    <location>
        <begin position="184"/>
        <end position="194"/>
    </location>
</feature>
<evidence type="ECO:0000256" key="6">
    <source>
        <dbReference type="ARBA" id="ARBA00023212"/>
    </source>
</evidence>
<dbReference type="GO" id="GO:0032133">
    <property type="term" value="C:chromosome passenger complex"/>
    <property type="evidence" value="ECO:0007669"/>
    <property type="project" value="TreeGrafter"/>
</dbReference>
<dbReference type="PANTHER" id="PTHR13142:SF1">
    <property type="entry name" value="INNER CENTROMERE PROTEIN"/>
    <property type="match status" value="1"/>
</dbReference>
<protein>
    <submittedName>
        <fullName evidence="10">INCENP_ARK-bind domain-containing protein</fullName>
    </submittedName>
</protein>
<feature type="compositionally biased region" description="Basic and acidic residues" evidence="8">
    <location>
        <begin position="295"/>
        <end position="314"/>
    </location>
</feature>
<feature type="compositionally biased region" description="Low complexity" evidence="8">
    <location>
        <begin position="117"/>
        <end position="127"/>
    </location>
</feature>
<organism evidence="10 11">
    <name type="scientific">Trichonephila clavata</name>
    <name type="common">Joro spider</name>
    <name type="synonym">Nephila clavata</name>
    <dbReference type="NCBI Taxonomy" id="2740835"/>
    <lineage>
        <taxon>Eukaryota</taxon>
        <taxon>Metazoa</taxon>
        <taxon>Ecdysozoa</taxon>
        <taxon>Arthropoda</taxon>
        <taxon>Chelicerata</taxon>
        <taxon>Arachnida</taxon>
        <taxon>Araneae</taxon>
        <taxon>Araneomorphae</taxon>
        <taxon>Entelegynae</taxon>
        <taxon>Araneoidea</taxon>
        <taxon>Nephilidae</taxon>
        <taxon>Trichonephila</taxon>
    </lineage>
</organism>
<reference evidence="10" key="1">
    <citation type="submission" date="2020-07" db="EMBL/GenBank/DDBJ databases">
        <title>Multicomponent nature underlies the extraordinary mechanical properties of spider dragline silk.</title>
        <authorList>
            <person name="Kono N."/>
            <person name="Nakamura H."/>
            <person name="Mori M."/>
            <person name="Yoshida Y."/>
            <person name="Ohtoshi R."/>
            <person name="Malay A.D."/>
            <person name="Moran D.A.P."/>
            <person name="Tomita M."/>
            <person name="Numata K."/>
            <person name="Arakawa K."/>
        </authorList>
    </citation>
    <scope>NUCLEOTIDE SEQUENCE</scope>
</reference>
<accession>A0A8X6GDI7</accession>
<dbReference type="Proteomes" id="UP000887116">
    <property type="component" value="Unassembled WGS sequence"/>
</dbReference>
<evidence type="ECO:0000259" key="9">
    <source>
        <dbReference type="Pfam" id="PF03941"/>
    </source>
</evidence>
<comment type="subcellular location">
    <subcellularLocation>
        <location evidence="2">Cytoplasm</location>
        <location evidence="2">Cytoskeleton</location>
        <location evidence="2">Spindle</location>
    </subcellularLocation>
    <subcellularLocation>
        <location evidence="1">Nucleus</location>
    </subcellularLocation>
</comment>
<dbReference type="GO" id="GO:0000776">
    <property type="term" value="C:kinetochore"/>
    <property type="evidence" value="ECO:0007669"/>
    <property type="project" value="TreeGrafter"/>
</dbReference>
<keyword evidence="5" id="KW-0159">Chromosome partition</keyword>
<evidence type="ECO:0000256" key="1">
    <source>
        <dbReference type="ARBA" id="ARBA00004123"/>
    </source>
</evidence>
<feature type="compositionally biased region" description="Basic residues" evidence="8">
    <location>
        <begin position="100"/>
        <end position="116"/>
    </location>
</feature>
<feature type="region of interest" description="Disordered" evidence="8">
    <location>
        <begin position="239"/>
        <end position="316"/>
    </location>
</feature>
<evidence type="ECO:0000256" key="4">
    <source>
        <dbReference type="ARBA" id="ARBA00022490"/>
    </source>
</evidence>
<dbReference type="GO" id="GO:0051257">
    <property type="term" value="P:meiotic spindle midzone assembly"/>
    <property type="evidence" value="ECO:0007669"/>
    <property type="project" value="TreeGrafter"/>
</dbReference>
<dbReference type="GO" id="GO:1990385">
    <property type="term" value="C:meiotic spindle midzone"/>
    <property type="evidence" value="ECO:0007669"/>
    <property type="project" value="TreeGrafter"/>
</dbReference>
<keyword evidence="11" id="KW-1185">Reference proteome</keyword>
<dbReference type="GO" id="GO:0005634">
    <property type="term" value="C:nucleus"/>
    <property type="evidence" value="ECO:0007669"/>
    <property type="project" value="UniProtKB-SubCell"/>
</dbReference>
<sequence length="550" mass="61969">MAITSNDILKQLSDLSITSDKIIEEGLQEQEDQVLKWFEMIKIQVLAIANYKPNSSTVEADFCIPISVKEIPSLDSFLRGPSERGRRLLSDVSQMTKDNLHKRKQSYLPKKSKSLSKSKLNESSTSLSDKKVNKTKTSVSSDINKSDVQKETPLLKKENQLKELNKRKSSSDHSAESSKRMCMTTKTETNGSTRKSPRLIKLGKLAEVKKISSVPTNVNTSILKENTILRSKEAKVNENLKTSKEKEKSARKLRTDENKRKRDEKIEQTHQQKLQLEQEKIKKLRTRNGANASKNETKANLENKKKPNGRENEVKNTVLTTKNNLIKKVPTNLVLKKVTNLKNQERKEKDSGKTPPLSLKKNGIASAQTVLQAGSAKNGKDVMNGTFLVKEESSAEKEGKYPKLLKEANSAITKDSELNSEKNVKKLGPHIEKLNCEKSKQFSSSCSTPVQKKNESYAITPVHSSFVSYDISEIKSDDSDDEEENLSKPIPSWANGILLRNALLQQYHNPVNTDELFGNYFPPLDLNLMMGVMKKVYKRTSSAIWNSSFI</sequence>
<keyword evidence="4" id="KW-0963">Cytoplasm</keyword>
<dbReference type="Pfam" id="PF03941">
    <property type="entry name" value="INCENP_ARK-bind"/>
    <property type="match status" value="1"/>
</dbReference>